<dbReference type="EMBL" id="FNAD01000003">
    <property type="protein sequence ID" value="SDD32360.1"/>
    <property type="molecule type" value="Genomic_DNA"/>
</dbReference>
<protein>
    <recommendedName>
        <fullName evidence="4">P/Homo B domain-containing protein</fullName>
    </recommendedName>
</protein>
<dbReference type="OrthoDB" id="5196645at2"/>
<dbReference type="PANTHER" id="PTHR24094">
    <property type="entry name" value="SECRETED PROTEIN"/>
    <property type="match status" value="1"/>
</dbReference>
<evidence type="ECO:0000256" key="3">
    <source>
        <dbReference type="SAM" id="SignalP"/>
    </source>
</evidence>
<keyword evidence="3" id="KW-0732">Signal</keyword>
<feature type="chain" id="PRO_5039126830" description="P/Homo B domain-containing protein" evidence="3">
    <location>
        <begin position="36"/>
        <end position="342"/>
    </location>
</feature>
<accession>A0A1G6TTF6</accession>
<feature type="signal peptide" evidence="3">
    <location>
        <begin position="1"/>
        <end position="35"/>
    </location>
</feature>
<dbReference type="AlphaFoldDB" id="A0A1G6TTF6"/>
<dbReference type="Pfam" id="PF01483">
    <property type="entry name" value="P_proprotein"/>
    <property type="match status" value="1"/>
</dbReference>
<dbReference type="GO" id="GO:0006508">
    <property type="term" value="P:proteolysis"/>
    <property type="evidence" value="ECO:0007669"/>
    <property type="project" value="UniProtKB-KW"/>
</dbReference>
<evidence type="ECO:0000259" key="4">
    <source>
        <dbReference type="PROSITE" id="PS51829"/>
    </source>
</evidence>
<keyword evidence="6" id="KW-1185">Reference proteome</keyword>
<dbReference type="SUPFAM" id="SSF49785">
    <property type="entry name" value="Galactose-binding domain-like"/>
    <property type="match status" value="1"/>
</dbReference>
<dbReference type="GO" id="GO:0004252">
    <property type="term" value="F:serine-type endopeptidase activity"/>
    <property type="evidence" value="ECO:0007669"/>
    <property type="project" value="InterPro"/>
</dbReference>
<proteinExistence type="predicted"/>
<dbReference type="InterPro" id="IPR002884">
    <property type="entry name" value="P_dom"/>
</dbReference>
<dbReference type="PANTHER" id="PTHR24094:SF15">
    <property type="entry name" value="AMP-DEPENDENT SYNTHETASE_LIGASE DOMAIN-CONTAINING PROTEIN-RELATED"/>
    <property type="match status" value="1"/>
</dbReference>
<dbReference type="InterPro" id="IPR008979">
    <property type="entry name" value="Galactose-bd-like_sf"/>
</dbReference>
<evidence type="ECO:0000313" key="5">
    <source>
        <dbReference type="EMBL" id="SDD32360.1"/>
    </source>
</evidence>
<evidence type="ECO:0000313" key="6">
    <source>
        <dbReference type="Proteomes" id="UP000198949"/>
    </source>
</evidence>
<sequence length="342" mass="35780">MPPWTLHARRAVAALAATALALLALLAVDLAPAEAVRPPGIPSTSTAQSELNGLTVAAESHGSTYDRDLFPHWRSVSGTGSCTARQYILKRDGNNVVTSDGCQPTSGSWQSDFDNVWTTSVSNATIDHVVALSEAWASGAWSWTTAQRQAFANDINSPQLWIATTSANSSKSDYDPAEWMPTNTSVRCDYVKAWIHVKHLYDLDVDSAEKSALQSHLTNYCGSGGGTPTNCNGSKTSAAAVPEGTPLNSTISLSCTGSASTTSSVSVNITHPYSGDIAIALIAPDGTSRTLKAAGGTNTANIVATYSVNLSSEARSGTWTLRVTDTYSGGSSGTLNSWSLSI</sequence>
<keyword evidence="2" id="KW-0378">Hydrolase</keyword>
<organism evidence="5 6">
    <name type="scientific">Glycomyces harbinensis</name>
    <dbReference type="NCBI Taxonomy" id="58114"/>
    <lineage>
        <taxon>Bacteria</taxon>
        <taxon>Bacillati</taxon>
        <taxon>Actinomycetota</taxon>
        <taxon>Actinomycetes</taxon>
        <taxon>Glycomycetales</taxon>
        <taxon>Glycomycetaceae</taxon>
        <taxon>Glycomyces</taxon>
    </lineage>
</organism>
<gene>
    <name evidence="5" type="ORF">SAMN05216270_103143</name>
</gene>
<keyword evidence="1" id="KW-0645">Protease</keyword>
<dbReference type="RefSeq" id="WP_091030694.1">
    <property type="nucleotide sequence ID" value="NZ_FNAD01000003.1"/>
</dbReference>
<dbReference type="Proteomes" id="UP000198949">
    <property type="component" value="Unassembled WGS sequence"/>
</dbReference>
<dbReference type="Pfam" id="PF07510">
    <property type="entry name" value="GmrSD_C"/>
    <property type="match status" value="1"/>
</dbReference>
<dbReference type="PROSITE" id="PS51829">
    <property type="entry name" value="P_HOMO_B"/>
    <property type="match status" value="1"/>
</dbReference>
<dbReference type="Gene3D" id="2.60.120.260">
    <property type="entry name" value="Galactose-binding domain-like"/>
    <property type="match status" value="1"/>
</dbReference>
<reference evidence="6" key="1">
    <citation type="submission" date="2016-10" db="EMBL/GenBank/DDBJ databases">
        <authorList>
            <person name="Varghese N."/>
            <person name="Submissions S."/>
        </authorList>
    </citation>
    <scope>NUCLEOTIDE SEQUENCE [LARGE SCALE GENOMIC DNA]</scope>
    <source>
        <strain evidence="6">CGMCC 4.3516</strain>
    </source>
</reference>
<evidence type="ECO:0000256" key="2">
    <source>
        <dbReference type="ARBA" id="ARBA00022801"/>
    </source>
</evidence>
<dbReference type="STRING" id="58114.SAMN05216270_103143"/>
<name>A0A1G6TTF6_9ACTN</name>
<feature type="domain" description="P/Homo B" evidence="4">
    <location>
        <begin position="222"/>
        <end position="342"/>
    </location>
</feature>
<evidence type="ECO:0000256" key="1">
    <source>
        <dbReference type="ARBA" id="ARBA00022670"/>
    </source>
</evidence>
<dbReference type="InterPro" id="IPR011089">
    <property type="entry name" value="GmrSD_C"/>
</dbReference>